<evidence type="ECO:0000313" key="1">
    <source>
        <dbReference type="EMBL" id="KAF7565988.1"/>
    </source>
</evidence>
<dbReference type="RefSeq" id="XP_065959611.1">
    <property type="nucleotide sequence ID" value="XM_066105047.1"/>
</dbReference>
<proteinExistence type="predicted"/>
<dbReference type="AlphaFoldDB" id="A0A834VK81"/>
<dbReference type="GeneID" id="90955099"/>
<evidence type="ECO:0000313" key="2">
    <source>
        <dbReference type="Proteomes" id="UP000245464"/>
    </source>
</evidence>
<reference evidence="1" key="1">
    <citation type="journal article" date="2018" name="BMC Genomics">
        <title>Comparative genomics of the wheat fungal pathogen Pyrenophora tritici-repentis reveals chromosomal variations and genome plasticity.</title>
        <authorList>
            <person name="Moolhuijzen P."/>
            <person name="See P.T."/>
            <person name="Hane J.K."/>
            <person name="Shi G."/>
            <person name="Liu Z."/>
            <person name="Oliver R.P."/>
            <person name="Moffat C.S."/>
        </authorList>
    </citation>
    <scope>NUCLEOTIDE SEQUENCE [LARGE SCALE GENOMIC DNA]</scope>
    <source>
        <strain evidence="1">M4</strain>
    </source>
</reference>
<name>A0A834VK81_9PLEO</name>
<gene>
    <name evidence="1" type="ORF">PtrM4_054220</name>
</gene>
<organism evidence="1 2">
    <name type="scientific">Pyrenophora tritici-repentis</name>
    <dbReference type="NCBI Taxonomy" id="45151"/>
    <lineage>
        <taxon>Eukaryota</taxon>
        <taxon>Fungi</taxon>
        <taxon>Dikarya</taxon>
        <taxon>Ascomycota</taxon>
        <taxon>Pezizomycotina</taxon>
        <taxon>Dothideomycetes</taxon>
        <taxon>Pleosporomycetidae</taxon>
        <taxon>Pleosporales</taxon>
        <taxon>Pleosporineae</taxon>
        <taxon>Pleosporaceae</taxon>
        <taxon>Pyrenophora</taxon>
    </lineage>
</organism>
<accession>A0A834VK81</accession>
<dbReference type="EMBL" id="NQIK02000010">
    <property type="protein sequence ID" value="KAF7565988.1"/>
    <property type="molecule type" value="Genomic_DNA"/>
</dbReference>
<protein>
    <submittedName>
        <fullName evidence="1">Uncharacterized protein</fullName>
    </submittedName>
</protein>
<dbReference type="KEGG" id="ptrr:90955099"/>
<sequence>MVSSSRSRLVAVWVAGCFYHRHPCGSMNVFANGATCKSFPQCSDTVDGPKPCYSRWAAGVGKKVSWCGS</sequence>
<comment type="caution">
    <text evidence="1">The sequence shown here is derived from an EMBL/GenBank/DDBJ whole genome shotgun (WGS) entry which is preliminary data.</text>
</comment>
<dbReference type="Proteomes" id="UP000245464">
    <property type="component" value="Chromosome 10"/>
</dbReference>